<evidence type="ECO:0000256" key="2">
    <source>
        <dbReference type="SAM" id="MobiDB-lite"/>
    </source>
</evidence>
<evidence type="ECO:0000313" key="4">
    <source>
        <dbReference type="Proteomes" id="UP000199323"/>
    </source>
</evidence>
<feature type="compositionally biased region" description="Gly residues" evidence="2">
    <location>
        <begin position="126"/>
        <end position="136"/>
    </location>
</feature>
<feature type="coiled-coil region" evidence="1">
    <location>
        <begin position="6"/>
        <end position="36"/>
    </location>
</feature>
<dbReference type="InterPro" id="IPR036894">
    <property type="entry name" value="YbaB-like_sf"/>
</dbReference>
<dbReference type="Proteomes" id="UP000199323">
    <property type="component" value="Unassembled WGS sequence"/>
</dbReference>
<organism evidence="3 4">
    <name type="scientific">Actinacidiphila alni</name>
    <dbReference type="NCBI Taxonomy" id="380248"/>
    <lineage>
        <taxon>Bacteria</taxon>
        <taxon>Bacillati</taxon>
        <taxon>Actinomycetota</taxon>
        <taxon>Actinomycetes</taxon>
        <taxon>Kitasatosporales</taxon>
        <taxon>Streptomycetaceae</taxon>
        <taxon>Actinacidiphila</taxon>
    </lineage>
</organism>
<evidence type="ECO:0000256" key="1">
    <source>
        <dbReference type="SAM" id="Coils"/>
    </source>
</evidence>
<dbReference type="GO" id="GO:0003677">
    <property type="term" value="F:DNA binding"/>
    <property type="evidence" value="ECO:0007669"/>
    <property type="project" value="UniProtKB-KW"/>
</dbReference>
<gene>
    <name evidence="3" type="ORF">SAMN05216251_115124</name>
</gene>
<feature type="region of interest" description="Disordered" evidence="2">
    <location>
        <begin position="121"/>
        <end position="151"/>
    </location>
</feature>
<dbReference type="STRING" id="380248.SAMN05216251_115124"/>
<accession>A0A1I2J2N2</accession>
<proteinExistence type="predicted"/>
<keyword evidence="4" id="KW-1185">Reference proteome</keyword>
<dbReference type="InterPro" id="IPR004401">
    <property type="entry name" value="YbaB/EbfC"/>
</dbReference>
<evidence type="ECO:0000313" key="3">
    <source>
        <dbReference type="EMBL" id="SFF47527.1"/>
    </source>
</evidence>
<protein>
    <submittedName>
        <fullName evidence="3">YbaB/EbfC DNA-binding family protein</fullName>
    </submittedName>
</protein>
<dbReference type="Pfam" id="PF02575">
    <property type="entry name" value="YbaB_DNA_bd"/>
    <property type="match status" value="1"/>
</dbReference>
<name>A0A1I2J2N2_9ACTN</name>
<dbReference type="RefSeq" id="WP_245796264.1">
    <property type="nucleotide sequence ID" value="NZ_FONG01000015.1"/>
</dbReference>
<keyword evidence="3" id="KW-0238">DNA-binding</keyword>
<dbReference type="EMBL" id="FONG01000015">
    <property type="protein sequence ID" value="SFF47527.1"/>
    <property type="molecule type" value="Genomic_DNA"/>
</dbReference>
<dbReference type="AlphaFoldDB" id="A0A1I2J2N2"/>
<reference evidence="3 4" key="1">
    <citation type="submission" date="2016-10" db="EMBL/GenBank/DDBJ databases">
        <authorList>
            <person name="de Groot N.N."/>
        </authorList>
    </citation>
    <scope>NUCLEOTIDE SEQUENCE [LARGE SCALE GENOMIC DNA]</scope>
    <source>
        <strain evidence="3 4">CGMCC 4.3510</strain>
    </source>
</reference>
<sequence length="151" mass="16040">MDESIELRLQQAMEDFEKQRAELERVRDEISTLKVTVRSKDRVVEVTVGAQGEPTAMRFLNNKHQKMTGQELAASVLEALALARGEIGGIARSRFDAAASGGIGVAGSGLRDLDLERLLEPLTTGGPLGAPTGGVGRATPADAKNEGAERD</sequence>
<keyword evidence="1" id="KW-0175">Coiled coil</keyword>
<dbReference type="Gene3D" id="3.30.1310.10">
    <property type="entry name" value="Nucleoid-associated protein YbaB-like domain"/>
    <property type="match status" value="1"/>
</dbReference>